<dbReference type="EMBL" id="CP021018">
    <property type="protein sequence ID" value="ATS88920.1"/>
    <property type="molecule type" value="Genomic_DNA"/>
</dbReference>
<dbReference type="PROSITE" id="PS51257">
    <property type="entry name" value="PROKAR_LIPOPROTEIN"/>
    <property type="match status" value="1"/>
</dbReference>
<gene>
    <name evidence="1" type="ORF">XcfCFBP6167P_11970</name>
</gene>
<organism evidence="1">
    <name type="scientific">Xanthomonas citri pv. phaseoli var. fuscans</name>
    <dbReference type="NCBI Taxonomy" id="473423"/>
    <lineage>
        <taxon>Bacteria</taxon>
        <taxon>Pseudomonadati</taxon>
        <taxon>Pseudomonadota</taxon>
        <taxon>Gammaproteobacteria</taxon>
        <taxon>Lysobacterales</taxon>
        <taxon>Lysobacteraceae</taxon>
        <taxon>Xanthomonas</taxon>
    </lineage>
</organism>
<reference evidence="1" key="1">
    <citation type="journal article" date="2017" name="BMC Genomics">
        <title>Xanthomonas adaptation to common bean is associated with horizontal transfers of genes encoding TAL effectors.</title>
        <authorList>
            <person name="Ruh M."/>
            <person name="Briand M."/>
            <person name="Bonneau S."/>
            <person name="Jacques M.A."/>
            <person name="Chen N.W.G."/>
        </authorList>
    </citation>
    <scope>NUCLEOTIDE SEQUENCE [LARGE SCALE GENOMIC DNA]</scope>
    <source>
        <strain evidence="1">CFBP6167</strain>
    </source>
</reference>
<sequence>MAPVRGRRRGCGPAFGSVLSGCSGLERPRRRWALPVPLVATLRLAGAVTLTDPHGWQCSARLWRAAA</sequence>
<accession>A0A808FGM8</accession>
<name>A0A808FGM8_XANCI</name>
<dbReference type="AlphaFoldDB" id="A0A808FGM8"/>
<proteinExistence type="predicted"/>
<protein>
    <submittedName>
        <fullName evidence="1">Uncharacterized protein</fullName>
    </submittedName>
</protein>
<evidence type="ECO:0000313" key="1">
    <source>
        <dbReference type="EMBL" id="ATS88920.1"/>
    </source>
</evidence>